<feature type="signal peptide" evidence="1">
    <location>
        <begin position="1"/>
        <end position="35"/>
    </location>
</feature>
<dbReference type="PROSITE" id="PS51257">
    <property type="entry name" value="PROKAR_LIPOPROTEIN"/>
    <property type="match status" value="1"/>
</dbReference>
<dbReference type="EMBL" id="BAAFSF010000001">
    <property type="protein sequence ID" value="GAB1250945.1"/>
    <property type="molecule type" value="Genomic_DNA"/>
</dbReference>
<protein>
    <recommendedName>
        <fullName evidence="4">Cell surface protein</fullName>
    </recommendedName>
</protein>
<dbReference type="Proteomes" id="UP001628220">
    <property type="component" value="Unassembled WGS sequence"/>
</dbReference>
<organism evidence="2 3">
    <name type="scientific">Porphyromonas miyakawae</name>
    <dbReference type="NCBI Taxonomy" id="3137470"/>
    <lineage>
        <taxon>Bacteria</taxon>
        <taxon>Pseudomonadati</taxon>
        <taxon>Bacteroidota</taxon>
        <taxon>Bacteroidia</taxon>
        <taxon>Bacteroidales</taxon>
        <taxon>Porphyromonadaceae</taxon>
        <taxon>Porphyromonas</taxon>
    </lineage>
</organism>
<comment type="caution">
    <text evidence="2">The sequence shown here is derived from an EMBL/GenBank/DDBJ whole genome shotgun (WGS) entry which is preliminary data.</text>
</comment>
<evidence type="ECO:0000256" key="1">
    <source>
        <dbReference type="SAM" id="SignalP"/>
    </source>
</evidence>
<accession>A0ABQ0DZQ5</accession>
<keyword evidence="1" id="KW-0732">Signal</keyword>
<feature type="chain" id="PRO_5046337586" description="Cell surface protein" evidence="1">
    <location>
        <begin position="36"/>
        <end position="414"/>
    </location>
</feature>
<keyword evidence="3" id="KW-1185">Reference proteome</keyword>
<reference evidence="2 3" key="1">
    <citation type="journal article" date="2025" name="Int. J. Syst. Evol. Microbiol.">
        <title>Desulfovibrio falkowii sp. nov., Porphyromonas miyakawae sp. nov., Mediterraneibacter flintii sp. nov. and Owariibacterium komagatae gen. nov., sp. nov., isolated from human faeces.</title>
        <authorList>
            <person name="Hamaguchi T."/>
            <person name="Ohara M."/>
            <person name="Hisatomi A."/>
            <person name="Sekiguchi K."/>
            <person name="Takeda J.I."/>
            <person name="Ueyama J."/>
            <person name="Ito M."/>
            <person name="Nishiwaki H."/>
            <person name="Ogi T."/>
            <person name="Hirayama M."/>
            <person name="Ohkuma M."/>
            <person name="Sakamoto M."/>
            <person name="Ohno K."/>
        </authorList>
    </citation>
    <scope>NUCLEOTIDE SEQUENCE [LARGE SCALE GENOMIC DNA]</scope>
    <source>
        <strain evidence="2 3">13CB11C</strain>
    </source>
</reference>
<sequence length="414" mass="46784">MLWRTMKKLLNHLTRHAAACTACLLLYFLAACSHSTPQPPHNEQQGEEPTSVDYSAFGIQKVYTVEWLHELNIAPKGAFQAIRWQLTTPDGVAQESSELPTYQFFARDRGSYKLALSVTEKEHTTELPITIEVIPEKTPYSRYLAHVLTFCPAPGQFVNVLPSSKSASTEEDMRTEAEKSLKQNALISLGAFGGYVIFTFDHPVVNRAGMDFIVFGNAVEIYKKEGANDAEPGCVWVAKDLNKNGKPDHEEWYQLAGSEHHNPKTIHNYSVTYFRPDKEPVTSADSLQYIRWEDNQGNTGFIPKNKYHAQFYYPTWIKEKSYTLSGTRLPDNAINNNGTYLLPNFEYGYVDNYPNSSERARMDIDWAVDNEGNKVSLDRIDFIKVVCGMQQVCGWIGETSTEVMGAADLHIPTK</sequence>
<name>A0ABQ0DZQ5_9PORP</name>
<evidence type="ECO:0000313" key="3">
    <source>
        <dbReference type="Proteomes" id="UP001628220"/>
    </source>
</evidence>
<evidence type="ECO:0000313" key="2">
    <source>
        <dbReference type="EMBL" id="GAB1250945.1"/>
    </source>
</evidence>
<evidence type="ECO:0008006" key="4">
    <source>
        <dbReference type="Google" id="ProtNLM"/>
    </source>
</evidence>
<proteinExistence type="predicted"/>
<gene>
    <name evidence="2" type="ORF">Tsumi_00490</name>
</gene>